<dbReference type="AlphaFoldDB" id="A0A7C8NZG5"/>
<feature type="non-terminal residue" evidence="1">
    <location>
        <position position="55"/>
    </location>
</feature>
<reference evidence="1 2" key="1">
    <citation type="submission" date="2019-06" db="EMBL/GenBank/DDBJ databases">
        <authorList>
            <person name="Palmer J.M."/>
        </authorList>
    </citation>
    <scope>NUCLEOTIDE SEQUENCE [LARGE SCALE GENOMIC DNA]</scope>
    <source>
        <strain evidence="1 2">TWF703</strain>
    </source>
</reference>
<sequence>MGMGMGMKKIEEMEMEEIKMEEIGKMETGMVKMEYIKYIVVVVENQFIEGGIVVP</sequence>
<evidence type="ECO:0000313" key="1">
    <source>
        <dbReference type="EMBL" id="KAF3119249.1"/>
    </source>
</evidence>
<gene>
    <name evidence="1" type="ORF">TWF703_003556</name>
</gene>
<name>A0A7C8NZG5_ORBOL</name>
<dbReference type="EMBL" id="WIQZ01000183">
    <property type="protein sequence ID" value="KAF3119249.1"/>
    <property type="molecule type" value="Genomic_DNA"/>
</dbReference>
<evidence type="ECO:0000313" key="2">
    <source>
        <dbReference type="Proteomes" id="UP000480548"/>
    </source>
</evidence>
<protein>
    <submittedName>
        <fullName evidence="1">Uncharacterized protein</fullName>
    </submittedName>
</protein>
<dbReference type="Proteomes" id="UP000480548">
    <property type="component" value="Unassembled WGS sequence"/>
</dbReference>
<proteinExistence type="predicted"/>
<comment type="caution">
    <text evidence="1">The sequence shown here is derived from an EMBL/GenBank/DDBJ whole genome shotgun (WGS) entry which is preliminary data.</text>
</comment>
<organism evidence="1 2">
    <name type="scientific">Orbilia oligospora</name>
    <name type="common">Nematode-trapping fungus</name>
    <name type="synonym">Arthrobotrys oligospora</name>
    <dbReference type="NCBI Taxonomy" id="2813651"/>
    <lineage>
        <taxon>Eukaryota</taxon>
        <taxon>Fungi</taxon>
        <taxon>Dikarya</taxon>
        <taxon>Ascomycota</taxon>
        <taxon>Pezizomycotina</taxon>
        <taxon>Orbiliomycetes</taxon>
        <taxon>Orbiliales</taxon>
        <taxon>Orbiliaceae</taxon>
        <taxon>Orbilia</taxon>
    </lineage>
</organism>
<accession>A0A7C8NZG5</accession>